<organism evidence="1 2">
    <name type="scientific">Gloeothece citriformis (strain PCC 7424)</name>
    <name type="common">Cyanothece sp. (strain PCC 7424)</name>
    <dbReference type="NCBI Taxonomy" id="65393"/>
    <lineage>
        <taxon>Bacteria</taxon>
        <taxon>Bacillati</taxon>
        <taxon>Cyanobacteriota</taxon>
        <taxon>Cyanophyceae</taxon>
        <taxon>Oscillatoriophycideae</taxon>
        <taxon>Chroococcales</taxon>
        <taxon>Aphanothecaceae</taxon>
        <taxon>Gloeothece</taxon>
        <taxon>Gloeothece citriformis</taxon>
    </lineage>
</organism>
<dbReference type="KEGG" id="cyc:PCC7424_5811"/>
<accession>B7KM50</accession>
<dbReference type="Proteomes" id="UP000002384">
    <property type="component" value="Plasmid pP742401"/>
</dbReference>
<keyword evidence="2" id="KW-1185">Reference proteome</keyword>
<evidence type="ECO:0000313" key="1">
    <source>
        <dbReference type="EMBL" id="ACK73872.1"/>
    </source>
</evidence>
<name>B7KM50_GLOC7</name>
<protein>
    <submittedName>
        <fullName evidence="1">Uncharacterized protein</fullName>
    </submittedName>
</protein>
<gene>
    <name evidence="1" type="ordered locus">PCC7424_5811</name>
</gene>
<dbReference type="AlphaFoldDB" id="B7KM50"/>
<keyword evidence="1" id="KW-0614">Plasmid</keyword>
<sequence length="57" mass="6712">MIRSFLQKLLKFFSEEVPSEIVACEFDCRQEQCLNEDFDSCPRRLQKAEALKRLSQG</sequence>
<dbReference type="EMBL" id="CP001292">
    <property type="protein sequence ID" value="ACK73872.1"/>
    <property type="molecule type" value="Genomic_DNA"/>
</dbReference>
<proteinExistence type="predicted"/>
<reference evidence="2" key="1">
    <citation type="journal article" date="2011" name="MBio">
        <title>Novel metabolic attributes of the genus Cyanothece, comprising a group of unicellular nitrogen-fixing Cyanobacteria.</title>
        <authorList>
            <person name="Bandyopadhyay A."/>
            <person name="Elvitigala T."/>
            <person name="Welsh E."/>
            <person name="Stockel J."/>
            <person name="Liberton M."/>
            <person name="Min H."/>
            <person name="Sherman L.A."/>
            <person name="Pakrasi H.B."/>
        </authorList>
    </citation>
    <scope>NUCLEOTIDE SEQUENCE [LARGE SCALE GENOMIC DNA]</scope>
    <source>
        <strain evidence="2">PCC 7424</strain>
        <plasmid evidence="2">pP742401</plasmid>
    </source>
</reference>
<evidence type="ECO:0000313" key="2">
    <source>
        <dbReference type="Proteomes" id="UP000002384"/>
    </source>
</evidence>
<geneLocation type="plasmid" evidence="1 2">
    <name>pP742401</name>
</geneLocation>
<dbReference type="HOGENOM" id="CLU_2989100_0_0_3"/>